<dbReference type="AlphaFoldDB" id="A0A3B5YVE4"/>
<dbReference type="Gramene" id="TraesCS1B02G159000.1">
    <property type="protein sequence ID" value="TraesCS1B02G159000.1.cds1"/>
    <property type="gene ID" value="TraesCS1B02G159000"/>
</dbReference>
<dbReference type="EnsemblPlants" id="TraesCS1B02G159000.1">
    <property type="protein sequence ID" value="TraesCS1B02G159000.1.cds1"/>
    <property type="gene ID" value="TraesCS1B02G159000"/>
</dbReference>
<organism evidence="2">
    <name type="scientific">Triticum aestivum</name>
    <name type="common">Wheat</name>
    <dbReference type="NCBI Taxonomy" id="4565"/>
    <lineage>
        <taxon>Eukaryota</taxon>
        <taxon>Viridiplantae</taxon>
        <taxon>Streptophyta</taxon>
        <taxon>Embryophyta</taxon>
        <taxon>Tracheophyta</taxon>
        <taxon>Spermatophyta</taxon>
        <taxon>Magnoliopsida</taxon>
        <taxon>Liliopsida</taxon>
        <taxon>Poales</taxon>
        <taxon>Poaceae</taxon>
        <taxon>BOP clade</taxon>
        <taxon>Pooideae</taxon>
        <taxon>Triticodae</taxon>
        <taxon>Triticeae</taxon>
        <taxon>Triticinae</taxon>
        <taxon>Triticum</taxon>
    </lineage>
</organism>
<dbReference type="Gramene" id="TraesCS1B03G0459100.1">
    <property type="protein sequence ID" value="TraesCS1B03G0459100.1.CDS1"/>
    <property type="gene ID" value="TraesCS1B03G0459100"/>
</dbReference>
<dbReference type="Gramene" id="TraesROB_scaffold_057674_01G000100.1">
    <property type="protein sequence ID" value="TraesROB_scaffold_057674_01G000100.1"/>
    <property type="gene ID" value="TraesROB_scaffold_057674_01G000100"/>
</dbReference>
<protein>
    <submittedName>
        <fullName evidence="2">Uncharacterized protein</fullName>
    </submittedName>
</protein>
<feature type="region of interest" description="Disordered" evidence="1">
    <location>
        <begin position="21"/>
        <end position="102"/>
    </location>
</feature>
<feature type="compositionally biased region" description="Low complexity" evidence="1">
    <location>
        <begin position="148"/>
        <end position="160"/>
    </location>
</feature>
<reference evidence="2" key="1">
    <citation type="submission" date="2018-08" db="EMBL/GenBank/DDBJ databases">
        <authorList>
            <person name="Rossello M."/>
        </authorList>
    </citation>
    <scope>NUCLEOTIDE SEQUENCE [LARGE SCALE GENOMIC DNA]</scope>
    <source>
        <strain evidence="2">cv. Chinese Spring</strain>
    </source>
</reference>
<accession>A0A3B5YVE4</accession>
<dbReference type="Gramene" id="TraesWEE_scaffold_067291_01G000100.1">
    <property type="protein sequence ID" value="TraesWEE_scaffold_067291_01G000100.1"/>
    <property type="gene ID" value="TraesWEE_scaffold_067291_01G000100"/>
</dbReference>
<dbReference type="OMA" id="MERCXRV"/>
<proteinExistence type="predicted"/>
<feature type="compositionally biased region" description="Low complexity" evidence="1">
    <location>
        <begin position="213"/>
        <end position="233"/>
    </location>
</feature>
<feature type="compositionally biased region" description="Polar residues" evidence="1">
    <location>
        <begin position="238"/>
        <end position="252"/>
    </location>
</feature>
<dbReference type="Proteomes" id="UP000019116">
    <property type="component" value="Chromosome 1B"/>
</dbReference>
<name>A0A3B5YVE4_WHEAT</name>
<feature type="region of interest" description="Disordered" evidence="1">
    <location>
        <begin position="144"/>
        <end position="252"/>
    </location>
</feature>
<reference evidence="2" key="2">
    <citation type="submission" date="2018-10" db="UniProtKB">
        <authorList>
            <consortium name="EnsemblPlants"/>
        </authorList>
    </citation>
    <scope>IDENTIFICATION</scope>
</reference>
<keyword evidence="3" id="KW-1185">Reference proteome</keyword>
<feature type="compositionally biased region" description="Polar residues" evidence="1">
    <location>
        <begin position="85"/>
        <end position="102"/>
    </location>
</feature>
<evidence type="ECO:0000313" key="3">
    <source>
        <dbReference type="Proteomes" id="UP000019116"/>
    </source>
</evidence>
<sequence>MRRGLELPTLDAPRIDRGCVQRLPDGAVIPASGRRSRNRTADTPTRSARRRNSTTSPLSIETRGRSPLPSPRTTHRDIIELRPSSAGSGSNERSPPSSRTTFQDIIELRPSSTAPDWLHRVNPGLGLPASITPPVWPSCSPPRLMRRATSSTTGSSLGATPCTDSPTCTPVFVPRTPTSSPPRTPSIRRMRSPTRNGPTNLLQPSPPLLDGCTPTHPSSLLRLSRTSPTPSLPAGVTSAPQSSQEDCFDQPEQSTPIFVPCQQALLPSPTPRSTPPRPPTRRRKTLVGIFSFTVGRSSPRLQAKNRSTPITKLAEKLLCQRLGIIEEGEMMTEEAINKYVALFNGKLPDIAVAALCALFKLDCDLATAVEDALVEHGGDTAPDLHAMGSEEATAMA</sequence>
<evidence type="ECO:0000313" key="2">
    <source>
        <dbReference type="EnsemblPlants" id="TraesCS1B02G159000.1.cds1"/>
    </source>
</evidence>
<evidence type="ECO:0000256" key="1">
    <source>
        <dbReference type="SAM" id="MobiDB-lite"/>
    </source>
</evidence>